<evidence type="ECO:0000313" key="2">
    <source>
        <dbReference type="EMBL" id="CAK0910425.1"/>
    </source>
</evidence>
<dbReference type="InterPro" id="IPR002885">
    <property type="entry name" value="PPR_rpt"/>
</dbReference>
<name>A0ABN9YE22_9DINO</name>
<proteinExistence type="predicted"/>
<dbReference type="InterPro" id="IPR011990">
    <property type="entry name" value="TPR-like_helical_dom_sf"/>
</dbReference>
<gene>
    <name evidence="2" type="ORF">PCOR1329_LOCUS84618</name>
</gene>
<keyword evidence="3" id="KW-1185">Reference proteome</keyword>
<evidence type="ECO:0008006" key="4">
    <source>
        <dbReference type="Google" id="ProtNLM"/>
    </source>
</evidence>
<feature type="repeat" description="PPR" evidence="1">
    <location>
        <begin position="20"/>
        <end position="54"/>
    </location>
</feature>
<dbReference type="Gene3D" id="1.25.40.10">
    <property type="entry name" value="Tetratricopeptide repeat domain"/>
    <property type="match status" value="1"/>
</dbReference>
<dbReference type="EMBL" id="CAUYUJ010022393">
    <property type="protein sequence ID" value="CAK0910425.1"/>
    <property type="molecule type" value="Genomic_DNA"/>
</dbReference>
<accession>A0ABN9YE22</accession>
<sequence>MATGSGAAQRDVGGEVGTQPLVSYSVGISACERGKQWRTALAMLSEMRESRLEPNPDVIYISMRPARVRRPSGGSGLFAAQRDAGGEAAAQRYLYFSYSAGISACQNGVQWHQAFALLSGVCEAKPAFNSVSHASWTNASETGWQCQRAVWLHGVMREANVDQEASSFSPAKVALLRRDDTAGYSAAALGPGEKGGHWQQALWLVGEILGAQL</sequence>
<evidence type="ECO:0000313" key="3">
    <source>
        <dbReference type="Proteomes" id="UP001189429"/>
    </source>
</evidence>
<dbReference type="Proteomes" id="UP001189429">
    <property type="component" value="Unassembled WGS sequence"/>
</dbReference>
<organism evidence="2 3">
    <name type="scientific">Prorocentrum cordatum</name>
    <dbReference type="NCBI Taxonomy" id="2364126"/>
    <lineage>
        <taxon>Eukaryota</taxon>
        <taxon>Sar</taxon>
        <taxon>Alveolata</taxon>
        <taxon>Dinophyceae</taxon>
        <taxon>Prorocentrales</taxon>
        <taxon>Prorocentraceae</taxon>
        <taxon>Prorocentrum</taxon>
    </lineage>
</organism>
<comment type="caution">
    <text evidence="2">The sequence shown here is derived from an EMBL/GenBank/DDBJ whole genome shotgun (WGS) entry which is preliminary data.</text>
</comment>
<dbReference type="PROSITE" id="PS51375">
    <property type="entry name" value="PPR"/>
    <property type="match status" value="1"/>
</dbReference>
<protein>
    <recommendedName>
        <fullName evidence="4">Pentatricopeptide repeat-containing protein</fullName>
    </recommendedName>
</protein>
<reference evidence="2" key="1">
    <citation type="submission" date="2023-10" db="EMBL/GenBank/DDBJ databases">
        <authorList>
            <person name="Chen Y."/>
            <person name="Shah S."/>
            <person name="Dougan E. K."/>
            <person name="Thang M."/>
            <person name="Chan C."/>
        </authorList>
    </citation>
    <scope>NUCLEOTIDE SEQUENCE [LARGE SCALE GENOMIC DNA]</scope>
</reference>
<evidence type="ECO:0000256" key="1">
    <source>
        <dbReference type="PROSITE-ProRule" id="PRU00708"/>
    </source>
</evidence>